<proteinExistence type="predicted"/>
<dbReference type="Proteomes" id="UP000619238">
    <property type="component" value="Unassembled WGS sequence"/>
</dbReference>
<name>A0ABR7QG80_9FLAO</name>
<dbReference type="RefSeq" id="WP_187564556.1">
    <property type="nucleotide sequence ID" value="NZ_JACGWS010000021.1"/>
</dbReference>
<accession>A0ABR7QG80</accession>
<reference evidence="1 2" key="1">
    <citation type="submission" date="2020-07" db="EMBL/GenBank/DDBJ databases">
        <title>Description of Kordia aestuariivivens sp. nov., isolated from a tidal flat.</title>
        <authorList>
            <person name="Park S."/>
            <person name="Yoon J.-H."/>
        </authorList>
    </citation>
    <scope>NUCLEOTIDE SEQUENCE [LARGE SCALE GENOMIC DNA]</scope>
    <source>
        <strain evidence="1 2">YSTF-M3</strain>
    </source>
</reference>
<gene>
    <name evidence="1" type="ORF">H2O64_22780</name>
</gene>
<sequence length="47" mass="5288">MINKFKTFEIKNVQQVLGGHSITAQVTVNKAKMADKAMQKMTQYISS</sequence>
<evidence type="ECO:0000313" key="2">
    <source>
        <dbReference type="Proteomes" id="UP000619238"/>
    </source>
</evidence>
<dbReference type="EMBL" id="JACGWS010000021">
    <property type="protein sequence ID" value="MBC8757513.1"/>
    <property type="molecule type" value="Genomic_DNA"/>
</dbReference>
<evidence type="ECO:0008006" key="3">
    <source>
        <dbReference type="Google" id="ProtNLM"/>
    </source>
</evidence>
<organism evidence="1 2">
    <name type="scientific">Kordia aestuariivivens</name>
    <dbReference type="NCBI Taxonomy" id="2759037"/>
    <lineage>
        <taxon>Bacteria</taxon>
        <taxon>Pseudomonadati</taxon>
        <taxon>Bacteroidota</taxon>
        <taxon>Flavobacteriia</taxon>
        <taxon>Flavobacteriales</taxon>
        <taxon>Flavobacteriaceae</taxon>
        <taxon>Kordia</taxon>
    </lineage>
</organism>
<keyword evidence="2" id="KW-1185">Reference proteome</keyword>
<comment type="caution">
    <text evidence="1">The sequence shown here is derived from an EMBL/GenBank/DDBJ whole genome shotgun (WGS) entry which is preliminary data.</text>
</comment>
<protein>
    <recommendedName>
        <fullName evidence="3">Bacteriocin</fullName>
    </recommendedName>
</protein>
<evidence type="ECO:0000313" key="1">
    <source>
        <dbReference type="EMBL" id="MBC8757513.1"/>
    </source>
</evidence>